<gene>
    <name evidence="1" type="ORF">LB941_04800</name>
</gene>
<evidence type="ECO:0000313" key="1">
    <source>
        <dbReference type="EMBL" id="MCP0886654.1"/>
    </source>
</evidence>
<dbReference type="EMBL" id="JAIULA010000007">
    <property type="protein sequence ID" value="MCP0886654.1"/>
    <property type="molecule type" value="Genomic_DNA"/>
</dbReference>
<dbReference type="RefSeq" id="WP_253359947.1">
    <property type="nucleotide sequence ID" value="NZ_JAIULA010000007.1"/>
</dbReference>
<accession>A0A9X2FIV2</accession>
<dbReference type="PANTHER" id="PTHR33221">
    <property type="entry name" value="WINGED HELIX-TURN-HELIX TRANSCRIPTIONAL REGULATOR, RRF2 FAMILY"/>
    <property type="match status" value="1"/>
</dbReference>
<dbReference type="InterPro" id="IPR000944">
    <property type="entry name" value="Tscrpt_reg_Rrf2"/>
</dbReference>
<dbReference type="AlphaFoldDB" id="A0A9X2FIV2"/>
<proteinExistence type="predicted"/>
<dbReference type="Proteomes" id="UP001139006">
    <property type="component" value="Unassembled WGS sequence"/>
</dbReference>
<organism evidence="1 2">
    <name type="scientific">Ligilactobacillus ubinensis</name>
    <dbReference type="NCBI Taxonomy" id="2876789"/>
    <lineage>
        <taxon>Bacteria</taxon>
        <taxon>Bacillati</taxon>
        <taxon>Bacillota</taxon>
        <taxon>Bacilli</taxon>
        <taxon>Lactobacillales</taxon>
        <taxon>Lactobacillaceae</taxon>
        <taxon>Ligilactobacillus</taxon>
    </lineage>
</organism>
<dbReference type="PANTHER" id="PTHR33221:SF15">
    <property type="entry name" value="HTH-TYPE TRANSCRIPTIONAL REGULATOR YWGB-RELATED"/>
    <property type="match status" value="1"/>
</dbReference>
<dbReference type="PROSITE" id="PS51197">
    <property type="entry name" value="HTH_RRF2_2"/>
    <property type="match status" value="1"/>
</dbReference>
<dbReference type="Pfam" id="PF02082">
    <property type="entry name" value="Rrf2"/>
    <property type="match status" value="1"/>
</dbReference>
<dbReference type="SUPFAM" id="SSF46785">
    <property type="entry name" value="Winged helix' DNA-binding domain"/>
    <property type="match status" value="1"/>
</dbReference>
<keyword evidence="2" id="KW-1185">Reference proteome</keyword>
<protein>
    <submittedName>
        <fullName evidence="1">Rrf2 family transcriptional regulator</fullName>
    </submittedName>
</protein>
<comment type="caution">
    <text evidence="1">The sequence shown here is derived from an EMBL/GenBank/DDBJ whole genome shotgun (WGS) entry which is preliminary data.</text>
</comment>
<dbReference type="Gene3D" id="1.10.10.10">
    <property type="entry name" value="Winged helix-like DNA-binding domain superfamily/Winged helix DNA-binding domain"/>
    <property type="match status" value="1"/>
</dbReference>
<reference evidence="1 2" key="1">
    <citation type="journal article" date="2023" name="Int. J. Syst. Evol. Microbiol.">
        <title>Ligilactobacillus ubinensis sp. nov., a novel species isolated from the wild ferment of a durian fruit (Durio zibethinus).</title>
        <authorList>
            <person name="Heng Y.C."/>
            <person name="Menon N."/>
            <person name="Chen B."/>
            <person name="Loo B.Z.L."/>
            <person name="Wong G.W.J."/>
            <person name="Lim A.C.H."/>
            <person name="Silvaraju S."/>
            <person name="Kittelmann S."/>
        </authorList>
    </citation>
    <scope>NUCLEOTIDE SEQUENCE [LARGE SCALE GENOMIC DNA]</scope>
    <source>
        <strain evidence="1 2">WILCCON 0076</strain>
    </source>
</reference>
<dbReference type="GO" id="GO:0003700">
    <property type="term" value="F:DNA-binding transcription factor activity"/>
    <property type="evidence" value="ECO:0007669"/>
    <property type="project" value="TreeGrafter"/>
</dbReference>
<dbReference type="InterPro" id="IPR036390">
    <property type="entry name" value="WH_DNA-bd_sf"/>
</dbReference>
<evidence type="ECO:0000313" key="2">
    <source>
        <dbReference type="Proteomes" id="UP001139006"/>
    </source>
</evidence>
<sequence length="140" mass="15759">MANTQLSDATHIMVYIALHDDENLKSDRIASSLNTDATLVRRIMGKLKKHGLLVSTRGVARPTIAHDVRQITLKDIYLAVTTKRNLLNVDTNTSDTCSVGTVIPKVMDHYYQEIQSSAEARMDKISLQNIIDDVQMYQEK</sequence>
<dbReference type="InterPro" id="IPR036388">
    <property type="entry name" value="WH-like_DNA-bd_sf"/>
</dbReference>
<dbReference type="GO" id="GO:0005829">
    <property type="term" value="C:cytosol"/>
    <property type="evidence" value="ECO:0007669"/>
    <property type="project" value="TreeGrafter"/>
</dbReference>
<name>A0A9X2FIV2_9LACO</name>